<dbReference type="PANTHER" id="PTHR35899">
    <property type="entry name" value="PAPAIN FAMILY CYSTEINE PROTEASE DOMAIN CONTAINING PROTEIN"/>
    <property type="match status" value="1"/>
</dbReference>
<evidence type="ECO:0000313" key="3">
    <source>
        <dbReference type="Proteomes" id="UP000078387"/>
    </source>
</evidence>
<dbReference type="Proteomes" id="UP000078387">
    <property type="component" value="Unassembled WGS sequence"/>
</dbReference>
<feature type="transmembrane region" description="Helical" evidence="1">
    <location>
        <begin position="21"/>
        <end position="45"/>
    </location>
</feature>
<keyword evidence="1" id="KW-0472">Membrane</keyword>
<reference evidence="2 3" key="1">
    <citation type="submission" date="2016-05" db="EMBL/GenBank/DDBJ databases">
        <title>First whole genome sequencing of Entamoeba histolytica HM1:IMSS-clone-6.</title>
        <authorList>
            <person name="Mukherjee Avik.K."/>
            <person name="Izumyama S."/>
            <person name="Nakada-Tsukui K."/>
            <person name="Nozaki T."/>
        </authorList>
    </citation>
    <scope>NUCLEOTIDE SEQUENCE [LARGE SCALE GENOMIC DNA]</scope>
    <source>
        <strain evidence="2 3">HM1:IMSS clone 6</strain>
    </source>
</reference>
<dbReference type="VEuPathDB" id="AmoebaDB:EHI_093970"/>
<dbReference type="VEuPathDB" id="AmoebaDB:EHI7A_168920"/>
<dbReference type="PROSITE" id="PS00139">
    <property type="entry name" value="THIOL_PROTEASE_CYS"/>
    <property type="match status" value="1"/>
</dbReference>
<dbReference type="EMBL" id="BDEQ01000001">
    <property type="protein sequence ID" value="GAT93885.1"/>
    <property type="molecule type" value="Genomic_DNA"/>
</dbReference>
<dbReference type="PANTHER" id="PTHR35899:SF1">
    <property type="entry name" value="PEPTIDASE C1A PAPAIN C-TERMINAL DOMAIN-CONTAINING PROTEIN"/>
    <property type="match status" value="1"/>
</dbReference>
<dbReference type="SUPFAM" id="SSF54001">
    <property type="entry name" value="Cysteine proteinases"/>
    <property type="match status" value="1"/>
</dbReference>
<protein>
    <recommendedName>
        <fullName evidence="4">Peptidase C1A papain C-terminal domain-containing protein</fullName>
    </recommendedName>
</protein>
<keyword evidence="1" id="KW-1133">Transmembrane helix</keyword>
<evidence type="ECO:0008006" key="4">
    <source>
        <dbReference type="Google" id="ProtNLM"/>
    </source>
</evidence>
<organism evidence="2 3">
    <name type="scientific">Entamoeba histolytica</name>
    <dbReference type="NCBI Taxonomy" id="5759"/>
    <lineage>
        <taxon>Eukaryota</taxon>
        <taxon>Amoebozoa</taxon>
        <taxon>Evosea</taxon>
        <taxon>Archamoebae</taxon>
        <taxon>Mastigamoebida</taxon>
        <taxon>Entamoebidae</taxon>
        <taxon>Entamoeba</taxon>
    </lineage>
</organism>
<dbReference type="InterPro" id="IPR038765">
    <property type="entry name" value="Papain-like_cys_pep_sf"/>
</dbReference>
<name>A0A5K1U0I1_ENTHI</name>
<dbReference type="VEuPathDB" id="AmoebaDB:EHI5A_027190"/>
<dbReference type="PROSITE" id="PS00639">
    <property type="entry name" value="THIOL_PROTEASE_HIS"/>
    <property type="match status" value="1"/>
</dbReference>
<comment type="caution">
    <text evidence="2">The sequence shown here is derived from an EMBL/GenBank/DDBJ whole genome shotgun (WGS) entry which is preliminary data.</text>
</comment>
<dbReference type="InterPro" id="IPR025660">
    <property type="entry name" value="Pept_his_AS"/>
</dbReference>
<keyword evidence="1" id="KW-0812">Transmembrane</keyword>
<dbReference type="OMA" id="SELMYLM"/>
<proteinExistence type="predicted"/>
<sequence>METGLLGHAEQKAPTSLQKCILGLVALLIIFQAFVLIFIFTSGYVTLDNYKLSAQNIMDKAVQDVDEGLTQPTLPTSFVTPYQLPRYCQYNRGTCWALATIGLLEQSYRDNGIRKGFLKENEYLRLSPQAYAIDVLNQCALHPEACPGKLGINNSTEGGYVEWLYAFTDLYDKVIPESACPYAQENEGQWECVDKEKKQASNPIKFNVTSITTKRNIYDVKKLLVDTNKPVAFDSSLIIGQYAIPTAGHEMLRAFVKNVDNCPNSNNEECMYLEQHEMNPDGEFFIEDTKAASEGGHAMNIVGYNDHFVNKDGTKGAFIVRNSWLEAVYDYDANQWIFPEEKQRKKFNVKANKLPPPTPRNYYRGSHSSKYIMQEISEWDERILCPNPNNIQNWDSCVNLAVGPTKQGVRQNIPDSSACFNQTFMMEYAKNYRRPMEFRCLNQFTSELCSEEDLDGSRFFLTHKSQSIHNPNLVNFCMLRVNKTDITQQKEFCANDVPFDYVEFLFMPAREYMDLLQNNEDYCGFHIWPYSYIERNQKYRGFFDVIHFDITWDDRSYLANKEKGFDYQYIDSSTKDQTDFPKFIGPEPYQKRFTE</sequence>
<dbReference type="AlphaFoldDB" id="A0A5K1U0I1"/>
<dbReference type="Gene3D" id="3.90.70.10">
    <property type="entry name" value="Cysteine proteinases"/>
    <property type="match status" value="1"/>
</dbReference>
<gene>
    <name evidence="2" type="ORF">CL6EHI_093970</name>
</gene>
<dbReference type="InterPro" id="IPR000169">
    <property type="entry name" value="Pept_cys_AS"/>
</dbReference>
<evidence type="ECO:0000313" key="2">
    <source>
        <dbReference type="EMBL" id="GAT93885.1"/>
    </source>
</evidence>
<accession>A0A5K1U0I1</accession>
<dbReference type="VEuPathDB" id="AmoebaDB:EHI8A_192970"/>
<evidence type="ECO:0000256" key="1">
    <source>
        <dbReference type="SAM" id="Phobius"/>
    </source>
</evidence>
<dbReference type="VEuPathDB" id="AmoebaDB:KM1_233340"/>
<dbReference type="CDD" id="cd02619">
    <property type="entry name" value="Peptidase_C1"/>
    <property type="match status" value="1"/>
</dbReference>